<reference evidence="3" key="1">
    <citation type="submission" date="2019-02" db="EMBL/GenBank/DDBJ databases">
        <title>Isolation and identification of novel species under the genus Muribaculum.</title>
        <authorList>
            <person name="Miyake S."/>
            <person name="Ding Y."/>
            <person name="Low A."/>
            <person name="Soh M."/>
            <person name="Seedorf H."/>
        </authorList>
    </citation>
    <scope>NUCLEOTIDE SEQUENCE [LARGE SCALE GENOMIC DNA]</scope>
    <source>
        <strain evidence="3">H5</strain>
    </source>
</reference>
<dbReference type="Pfam" id="PF09697">
    <property type="entry name" value="Porph_ging"/>
    <property type="match status" value="1"/>
</dbReference>
<dbReference type="InterPro" id="IPR005901">
    <property type="entry name" value="GLPGLI"/>
</dbReference>
<feature type="signal peptide" evidence="1">
    <location>
        <begin position="1"/>
        <end position="19"/>
    </location>
</feature>
<name>A0A4V1D2X3_9BACT</name>
<dbReference type="NCBIfam" id="TIGR01200">
    <property type="entry name" value="GLPGLI"/>
    <property type="match status" value="1"/>
</dbReference>
<gene>
    <name evidence="2" type="ORF">E7747_01035</name>
</gene>
<dbReference type="KEGG" id="ddb:E7747_01035"/>
<evidence type="ECO:0000256" key="1">
    <source>
        <dbReference type="SAM" id="SignalP"/>
    </source>
</evidence>
<protein>
    <submittedName>
        <fullName evidence="2">GLPGLI family protein</fullName>
    </submittedName>
</protein>
<proteinExistence type="predicted"/>
<evidence type="ECO:0000313" key="3">
    <source>
        <dbReference type="Proteomes" id="UP000297149"/>
    </source>
</evidence>
<evidence type="ECO:0000313" key="2">
    <source>
        <dbReference type="EMBL" id="QCD41008.1"/>
    </source>
</evidence>
<sequence>MRKLILLLSTFIISSSLYAQTGTLEVGYTYMHPVQTMRSAEPDVTNRYILHTDGHKSKFYSPNTEYIDSIESTPEGFEMFNTLKRELWQKREQDKIPRADGSFYVTKFLSDNELHTYDIANGTKFHVKESLPEPLWTIEDSCRTILGYECTKASADLYGRKWTVWFTPDIPVNDGPWKLRGLPGLILEANCEGGQYSFIAGDIRHSNNPVTNVYGRDKWEDIRRKDFWNLRRSCLDNPSRNIRSQSGTNIIVYQNVTYQNYLPTDIVDYIETDYR</sequence>
<feature type="chain" id="PRO_5021030080" evidence="1">
    <location>
        <begin position="20"/>
        <end position="275"/>
    </location>
</feature>
<dbReference type="RefSeq" id="WP_136413521.1">
    <property type="nucleotide sequence ID" value="NZ_CP039396.1"/>
</dbReference>
<accession>A0A4V1D2X3</accession>
<dbReference type="AlphaFoldDB" id="A0A4V1D2X3"/>
<keyword evidence="3" id="KW-1185">Reference proteome</keyword>
<keyword evidence="1" id="KW-0732">Signal</keyword>
<dbReference type="EMBL" id="CP039396">
    <property type="protein sequence ID" value="QCD41008.1"/>
    <property type="molecule type" value="Genomic_DNA"/>
</dbReference>
<organism evidence="2 3">
    <name type="scientific">Duncaniella dubosii</name>
    <dbReference type="NCBI Taxonomy" id="2518971"/>
    <lineage>
        <taxon>Bacteria</taxon>
        <taxon>Pseudomonadati</taxon>
        <taxon>Bacteroidota</taxon>
        <taxon>Bacteroidia</taxon>
        <taxon>Bacteroidales</taxon>
        <taxon>Muribaculaceae</taxon>
        <taxon>Duncaniella</taxon>
    </lineage>
</organism>
<dbReference type="Proteomes" id="UP000297149">
    <property type="component" value="Chromosome"/>
</dbReference>